<dbReference type="PANTHER" id="PTHR13085:SF0">
    <property type="entry name" value="SIGNAL PEPTIDASE COMPLEX SUBUNIT 2"/>
    <property type="match status" value="1"/>
</dbReference>
<proteinExistence type="inferred from homology"/>
<dbReference type="GO" id="GO:0045047">
    <property type="term" value="P:protein targeting to ER"/>
    <property type="evidence" value="ECO:0007669"/>
    <property type="project" value="TreeGrafter"/>
</dbReference>
<evidence type="ECO:0000256" key="1">
    <source>
        <dbReference type="ARBA" id="ARBA00004477"/>
    </source>
</evidence>
<dbReference type="EMBL" id="JAGSYN010000051">
    <property type="protein sequence ID" value="KAG7665130.1"/>
    <property type="molecule type" value="Genomic_DNA"/>
</dbReference>
<sequence>MSQNKKVNLNSVHDLRQHTDEQLGYIMSQFDYKESFGLIDLKLGLGLATVIIAGGLFGIEKVYKLKLFEMYSITVIGVVLYGLINIILTLVNYKYKNVKYIGYKKNKDKVTITTWSTKYDPIYNISITFNDITTVTNEYQFKEFYDQLGYFNSNAFMKLIEQDLQKKSQ</sequence>
<dbReference type="GO" id="GO:0006465">
    <property type="term" value="P:signal peptide processing"/>
    <property type="evidence" value="ECO:0007669"/>
    <property type="project" value="InterPro"/>
</dbReference>
<feature type="transmembrane region" description="Helical" evidence="9">
    <location>
        <begin position="71"/>
        <end position="91"/>
    </location>
</feature>
<gene>
    <name evidence="10" type="ORF">J8A68_001186</name>
</gene>
<dbReference type="InterPro" id="IPR009582">
    <property type="entry name" value="Spc2/SPCS2"/>
</dbReference>
<evidence type="ECO:0000256" key="9">
    <source>
        <dbReference type="SAM" id="Phobius"/>
    </source>
</evidence>
<evidence type="ECO:0000313" key="11">
    <source>
        <dbReference type="Proteomes" id="UP000694255"/>
    </source>
</evidence>
<keyword evidence="6 9" id="KW-1133">Transmembrane helix</keyword>
<evidence type="ECO:0000313" key="10">
    <source>
        <dbReference type="EMBL" id="KAG7665130.1"/>
    </source>
</evidence>
<comment type="similarity">
    <text evidence="2">Belongs to the SPCS2 family.</text>
</comment>
<evidence type="ECO:0000256" key="6">
    <source>
        <dbReference type="ARBA" id="ARBA00022989"/>
    </source>
</evidence>
<reference evidence="10 11" key="1">
    <citation type="journal article" date="2021" name="DNA Res.">
        <title>Genome analysis of Candida subhashii reveals its hybrid nature and dual mitochondrial genome conformations.</title>
        <authorList>
            <person name="Mixao V."/>
            <person name="Hegedusova E."/>
            <person name="Saus E."/>
            <person name="Pryszcz L.P."/>
            <person name="Cillingova A."/>
            <person name="Nosek J."/>
            <person name="Gabaldon T."/>
        </authorList>
    </citation>
    <scope>NUCLEOTIDE SEQUENCE [LARGE SCALE GENOMIC DNA]</scope>
    <source>
        <strain evidence="10 11">CBS 10753</strain>
    </source>
</reference>
<evidence type="ECO:0000256" key="2">
    <source>
        <dbReference type="ARBA" id="ARBA00007324"/>
    </source>
</evidence>
<dbReference type="GeneID" id="73467987"/>
<keyword evidence="4 9" id="KW-0812">Transmembrane</keyword>
<evidence type="ECO:0000256" key="5">
    <source>
        <dbReference type="ARBA" id="ARBA00022824"/>
    </source>
</evidence>
<dbReference type="Pfam" id="PF06703">
    <property type="entry name" value="SPC25"/>
    <property type="match status" value="1"/>
</dbReference>
<keyword evidence="7 9" id="KW-0472">Membrane</keyword>
<dbReference type="GO" id="GO:0005787">
    <property type="term" value="C:signal peptidase complex"/>
    <property type="evidence" value="ECO:0007669"/>
    <property type="project" value="InterPro"/>
</dbReference>
<feature type="transmembrane region" description="Helical" evidence="9">
    <location>
        <begin position="36"/>
        <end position="59"/>
    </location>
</feature>
<keyword evidence="11" id="KW-1185">Reference proteome</keyword>
<evidence type="ECO:0000256" key="4">
    <source>
        <dbReference type="ARBA" id="ARBA00022692"/>
    </source>
</evidence>
<dbReference type="AlphaFoldDB" id="A0A8J5QR81"/>
<comment type="subcellular location">
    <subcellularLocation>
        <location evidence="1">Endoplasmic reticulum membrane</location>
        <topology evidence="1">Multi-pass membrane protein</topology>
    </subcellularLocation>
</comment>
<name>A0A8J5QR81_9ASCO</name>
<dbReference type="PANTHER" id="PTHR13085">
    <property type="entry name" value="MICROSOMAL SIGNAL PEPTIDASE 25 KDA SUBUNIT"/>
    <property type="match status" value="1"/>
</dbReference>
<evidence type="ECO:0000256" key="7">
    <source>
        <dbReference type="ARBA" id="ARBA00023136"/>
    </source>
</evidence>
<comment type="caution">
    <text evidence="10">The sequence shown here is derived from an EMBL/GenBank/DDBJ whole genome shotgun (WGS) entry which is preliminary data.</text>
</comment>
<dbReference type="Proteomes" id="UP000694255">
    <property type="component" value="Unassembled WGS sequence"/>
</dbReference>
<accession>A0A8J5QR81</accession>
<evidence type="ECO:0000256" key="8">
    <source>
        <dbReference type="ARBA" id="ARBA00045608"/>
    </source>
</evidence>
<keyword evidence="5" id="KW-0256">Endoplasmic reticulum</keyword>
<protein>
    <recommendedName>
        <fullName evidence="3">Signal peptidase complex subunit 2</fullName>
    </recommendedName>
</protein>
<organism evidence="10 11">
    <name type="scientific">[Candida] subhashii</name>
    <dbReference type="NCBI Taxonomy" id="561895"/>
    <lineage>
        <taxon>Eukaryota</taxon>
        <taxon>Fungi</taxon>
        <taxon>Dikarya</taxon>
        <taxon>Ascomycota</taxon>
        <taxon>Saccharomycotina</taxon>
        <taxon>Pichiomycetes</taxon>
        <taxon>Debaryomycetaceae</taxon>
        <taxon>Spathaspora</taxon>
    </lineage>
</organism>
<dbReference type="RefSeq" id="XP_049265362.1">
    <property type="nucleotide sequence ID" value="XM_049404812.1"/>
</dbReference>
<comment type="function">
    <text evidence="8">Component of the signal peptidase complex (SPC) which catalyzes the cleavage of N-terminal signal sequences from nascent proteins as they are translocated into the lumen of the endoplasmic reticulum. Enhances the enzymatic activity of SPC and facilitates the interactions between different components of the translocation site.</text>
</comment>
<evidence type="ECO:0000256" key="3">
    <source>
        <dbReference type="ARBA" id="ARBA00017057"/>
    </source>
</evidence>
<dbReference type="OrthoDB" id="29558at2759"/>